<reference evidence="2" key="1">
    <citation type="journal article" date="2020" name="Nature">
        <title>Giant virus diversity and host interactions through global metagenomics.</title>
        <authorList>
            <person name="Schulz F."/>
            <person name="Roux S."/>
            <person name="Paez-Espino D."/>
            <person name="Jungbluth S."/>
            <person name="Walsh D.A."/>
            <person name="Denef V.J."/>
            <person name="McMahon K.D."/>
            <person name="Konstantinidis K.T."/>
            <person name="Eloe-Fadrosh E.A."/>
            <person name="Kyrpides N.C."/>
            <person name="Woyke T."/>
        </authorList>
    </citation>
    <scope>NUCLEOTIDE SEQUENCE</scope>
    <source>
        <strain evidence="2">GVMAG-M-3300010157-4</strain>
    </source>
</reference>
<evidence type="ECO:0000256" key="1">
    <source>
        <dbReference type="SAM" id="MobiDB-lite"/>
    </source>
</evidence>
<accession>A0A6C0B4Z4</accession>
<feature type="region of interest" description="Disordered" evidence="1">
    <location>
        <begin position="88"/>
        <end position="142"/>
    </location>
</feature>
<dbReference type="EMBL" id="MN739080">
    <property type="protein sequence ID" value="QHS87287.1"/>
    <property type="molecule type" value="Genomic_DNA"/>
</dbReference>
<organism evidence="2">
    <name type="scientific">viral metagenome</name>
    <dbReference type="NCBI Taxonomy" id="1070528"/>
    <lineage>
        <taxon>unclassified sequences</taxon>
        <taxon>metagenomes</taxon>
        <taxon>organismal metagenomes</taxon>
    </lineage>
</organism>
<protein>
    <submittedName>
        <fullName evidence="2">Uncharacterized protein</fullName>
    </submittedName>
</protein>
<feature type="compositionally biased region" description="Polar residues" evidence="1">
    <location>
        <begin position="130"/>
        <end position="142"/>
    </location>
</feature>
<name>A0A6C0B4Z4_9ZZZZ</name>
<proteinExistence type="predicted"/>
<feature type="compositionally biased region" description="Basic and acidic residues" evidence="1">
    <location>
        <begin position="111"/>
        <end position="129"/>
    </location>
</feature>
<feature type="compositionally biased region" description="Acidic residues" evidence="1">
    <location>
        <begin position="93"/>
        <end position="103"/>
    </location>
</feature>
<dbReference type="AlphaFoldDB" id="A0A6C0B4Z4"/>
<evidence type="ECO:0000313" key="2">
    <source>
        <dbReference type="EMBL" id="QHS87287.1"/>
    </source>
</evidence>
<sequence>MNALDELTLKLLTSKKKYNNYLANAMPDKSVEVRIFYDKIAKFRPRIQTLLGRYLDDPAAQTTNDVDDAVEQCLRTVVKHLEMRDYENKCADDETDSSEEEEVLFQTQIESDQRSLEETDQRSSEESAKETSINTTSFWGGRVNKQSSIDSFVRRRKK</sequence>